<feature type="transmembrane region" description="Helical" evidence="10">
    <location>
        <begin position="220"/>
        <end position="241"/>
    </location>
</feature>
<evidence type="ECO:0000256" key="4">
    <source>
        <dbReference type="ARBA" id="ARBA00022670"/>
    </source>
</evidence>
<organism evidence="12 13">
    <name type="scientific">Euhalothece natronophila Z-M001</name>
    <dbReference type="NCBI Taxonomy" id="522448"/>
    <lineage>
        <taxon>Bacteria</taxon>
        <taxon>Bacillati</taxon>
        <taxon>Cyanobacteriota</taxon>
        <taxon>Cyanophyceae</taxon>
        <taxon>Oscillatoriophycideae</taxon>
        <taxon>Chroococcales</taxon>
        <taxon>Halothecacae</taxon>
        <taxon>Halothece cluster</taxon>
        <taxon>Euhalothece</taxon>
    </lineage>
</organism>
<gene>
    <name evidence="12" type="ORF">FRE64_08305</name>
</gene>
<keyword evidence="6" id="KW-0378">Hydrolase</keyword>
<protein>
    <submittedName>
        <fullName evidence="12">Site-2 protease family protein</fullName>
    </submittedName>
</protein>
<accession>A0A5B8NP26</accession>
<keyword evidence="5 10" id="KW-0812">Transmembrane</keyword>
<evidence type="ECO:0000256" key="1">
    <source>
        <dbReference type="ARBA" id="ARBA00001947"/>
    </source>
</evidence>
<evidence type="ECO:0000256" key="6">
    <source>
        <dbReference type="ARBA" id="ARBA00022801"/>
    </source>
</evidence>
<dbReference type="GO" id="GO:0008233">
    <property type="term" value="F:peptidase activity"/>
    <property type="evidence" value="ECO:0007669"/>
    <property type="project" value="UniProtKB-KW"/>
</dbReference>
<feature type="domain" description="Peptidase M50" evidence="11">
    <location>
        <begin position="262"/>
        <end position="439"/>
    </location>
</feature>
<evidence type="ECO:0000256" key="10">
    <source>
        <dbReference type="SAM" id="Phobius"/>
    </source>
</evidence>
<evidence type="ECO:0000256" key="9">
    <source>
        <dbReference type="ARBA" id="ARBA00023136"/>
    </source>
</evidence>
<dbReference type="PANTHER" id="PTHR31412">
    <property type="entry name" value="ZINC METALLOPROTEASE EGY1"/>
    <property type="match status" value="1"/>
</dbReference>
<dbReference type="Pfam" id="PF02163">
    <property type="entry name" value="Peptidase_M50"/>
    <property type="match status" value="1"/>
</dbReference>
<dbReference type="GO" id="GO:0006508">
    <property type="term" value="P:proteolysis"/>
    <property type="evidence" value="ECO:0007669"/>
    <property type="project" value="UniProtKB-KW"/>
</dbReference>
<dbReference type="InterPro" id="IPR044838">
    <property type="entry name" value="EGY1-like"/>
</dbReference>
<keyword evidence="8 10" id="KW-1133">Transmembrane helix</keyword>
<dbReference type="RefSeq" id="WP_146295541.1">
    <property type="nucleotide sequence ID" value="NZ_CP042326.1"/>
</dbReference>
<feature type="transmembrane region" description="Helical" evidence="10">
    <location>
        <begin position="289"/>
        <end position="306"/>
    </location>
</feature>
<keyword evidence="7" id="KW-0809">Transit peptide</keyword>
<evidence type="ECO:0000256" key="2">
    <source>
        <dbReference type="ARBA" id="ARBA00004141"/>
    </source>
</evidence>
<dbReference type="OrthoDB" id="494312at2"/>
<keyword evidence="13" id="KW-1185">Reference proteome</keyword>
<comment type="similarity">
    <text evidence="3">Belongs to the peptidase M50B family.</text>
</comment>
<dbReference type="PANTHER" id="PTHR31412:SF0">
    <property type="entry name" value="ZINC METALLOPROTEASE EGY1, CHLOROPLASTIC-RELATED"/>
    <property type="match status" value="1"/>
</dbReference>
<comment type="cofactor">
    <cofactor evidence="1">
        <name>Zn(2+)</name>
        <dbReference type="ChEBI" id="CHEBI:29105"/>
    </cofactor>
</comment>
<evidence type="ECO:0000256" key="7">
    <source>
        <dbReference type="ARBA" id="ARBA00022946"/>
    </source>
</evidence>
<evidence type="ECO:0000256" key="5">
    <source>
        <dbReference type="ARBA" id="ARBA00022692"/>
    </source>
</evidence>
<evidence type="ECO:0000313" key="12">
    <source>
        <dbReference type="EMBL" id="QDZ39945.1"/>
    </source>
</evidence>
<dbReference type="CDD" id="cd06160">
    <property type="entry name" value="S2P-M50_like_2"/>
    <property type="match status" value="1"/>
</dbReference>
<dbReference type="GO" id="GO:0016020">
    <property type="term" value="C:membrane"/>
    <property type="evidence" value="ECO:0007669"/>
    <property type="project" value="UniProtKB-SubCell"/>
</dbReference>
<dbReference type="Proteomes" id="UP000318453">
    <property type="component" value="Chromosome"/>
</dbReference>
<comment type="subcellular location">
    <subcellularLocation>
        <location evidence="2">Membrane</location>
        <topology evidence="2">Multi-pass membrane protein</topology>
    </subcellularLocation>
</comment>
<feature type="transmembrane region" description="Helical" evidence="10">
    <location>
        <begin position="261"/>
        <end position="283"/>
    </location>
</feature>
<keyword evidence="4 12" id="KW-0645">Protease</keyword>
<dbReference type="EMBL" id="CP042326">
    <property type="protein sequence ID" value="QDZ39945.1"/>
    <property type="molecule type" value="Genomic_DNA"/>
</dbReference>
<evidence type="ECO:0000256" key="3">
    <source>
        <dbReference type="ARBA" id="ARBA00007931"/>
    </source>
</evidence>
<feature type="transmembrane region" description="Helical" evidence="10">
    <location>
        <begin position="31"/>
        <end position="52"/>
    </location>
</feature>
<evidence type="ECO:0000259" key="11">
    <source>
        <dbReference type="Pfam" id="PF02163"/>
    </source>
</evidence>
<evidence type="ECO:0000256" key="8">
    <source>
        <dbReference type="ARBA" id="ARBA00022989"/>
    </source>
</evidence>
<proteinExistence type="inferred from homology"/>
<reference evidence="12" key="1">
    <citation type="submission" date="2019-08" db="EMBL/GenBank/DDBJ databases">
        <title>Carotenoids and Carotenoid Binding Proteins in the Halophilic Cyanobacterium Euhalothece sp. ZM00.</title>
        <authorList>
            <person name="Cho S.M."/>
            <person name="Song J.Y."/>
            <person name="Park Y.-I."/>
        </authorList>
    </citation>
    <scope>NUCLEOTIDE SEQUENCE [LARGE SCALE GENOMIC DNA]</scope>
    <source>
        <strain evidence="12">Z-M001</strain>
    </source>
</reference>
<evidence type="ECO:0000313" key="13">
    <source>
        <dbReference type="Proteomes" id="UP000318453"/>
    </source>
</evidence>
<feature type="transmembrane region" description="Helical" evidence="10">
    <location>
        <begin position="479"/>
        <end position="499"/>
    </location>
</feature>
<feature type="transmembrane region" description="Helical" evidence="10">
    <location>
        <begin position="437"/>
        <end position="459"/>
    </location>
</feature>
<feature type="transmembrane region" description="Helical" evidence="10">
    <location>
        <begin position="318"/>
        <end position="341"/>
    </location>
</feature>
<dbReference type="KEGG" id="enn:FRE64_08305"/>
<keyword evidence="9 10" id="KW-0472">Membrane</keyword>
<sequence length="505" mass="56298">MELFLVLLLLAGFTYILVRNSAKGLTTTPVWLLWLVIMIPAITWSVWFLVMGEDEPPPPLLLIIPFIVSPLLYFWLIQKGRKDQGGEATNSNSSPQATASNQNLQATLLEQQQQQQKKPPKLLSKNEEEQLKSCFSWEFYYLQNLDYGGQAVLCRGKLRTAPDKAYYKIKKNIQEKFGDRFLVIFQESFQGKEPFFALVPNPRTKEKEETRNNDELNKPVLALSLAVITLFTTTVVGATLAGVSQEEAQSDPNLLLEGLPYALSLMWILGCHEFSHYFTAIYYNIRATLPYFIPFPFFLGTLGAFIQMKSPIPHRKALFDVGIAGPIGGFVMTVPLLLWGLSLSEIVSLTDESGLLVVESLDPRSSLLMTVLCKLALGEDFVQGTAIALHPIAIAGYIGVIVTALNLMPVGQLDGGHIVHAMYGQRTAVIIGQISRFLMLILAIIEPSFLIWAILLFFMPIFDEPALNDVSELDQVRDLLGFLSLVLLVSILLPLPATFTEFLNV</sequence>
<feature type="transmembrane region" description="Helical" evidence="10">
    <location>
        <begin position="59"/>
        <end position="77"/>
    </location>
</feature>
<name>A0A5B8NP26_9CHRO</name>
<dbReference type="InterPro" id="IPR008915">
    <property type="entry name" value="Peptidase_M50"/>
</dbReference>
<dbReference type="AlphaFoldDB" id="A0A5B8NP26"/>
<feature type="transmembrane region" description="Helical" evidence="10">
    <location>
        <begin position="387"/>
        <end position="408"/>
    </location>
</feature>